<protein>
    <recommendedName>
        <fullName evidence="2">Orotidine 5'-phosphate decarboxylase domain-containing protein</fullName>
    </recommendedName>
</protein>
<dbReference type="PANTHER" id="PTHR35039">
    <property type="entry name" value="3-KETO-L-GULONATE-6-PHOSPHATE DECARBOXYLASE SGBH-RELATED"/>
    <property type="match status" value="1"/>
</dbReference>
<proteinExistence type="predicted"/>
<keyword evidence="1" id="KW-0456">Lyase</keyword>
<comment type="caution">
    <text evidence="3">The sequence shown here is derived from an EMBL/GenBank/DDBJ whole genome shotgun (WGS) entry which is preliminary data.</text>
</comment>
<feature type="domain" description="Orotidine 5'-phosphate decarboxylase" evidence="2">
    <location>
        <begin position="10"/>
        <end position="214"/>
    </location>
</feature>
<dbReference type="PANTHER" id="PTHR35039:SF3">
    <property type="entry name" value="3-KETO-L-GULONATE-6-PHOSPHATE DECARBOXYLASE SGBH-RELATED"/>
    <property type="match status" value="1"/>
</dbReference>
<keyword evidence="4" id="KW-1185">Reference proteome</keyword>
<dbReference type="SMART" id="SM00934">
    <property type="entry name" value="OMPdecase"/>
    <property type="match status" value="1"/>
</dbReference>
<evidence type="ECO:0000313" key="4">
    <source>
        <dbReference type="Proteomes" id="UP001314681"/>
    </source>
</evidence>
<reference evidence="3 4" key="1">
    <citation type="submission" date="2021-06" db="EMBL/GenBank/DDBJ databases">
        <title>Description of novel taxa of the family Lachnospiraceae.</title>
        <authorList>
            <person name="Chaplin A.V."/>
            <person name="Sokolova S.R."/>
            <person name="Pikina A.P."/>
            <person name="Korzhanova M."/>
            <person name="Belova V."/>
            <person name="Korostin D."/>
            <person name="Efimov B.A."/>
        </authorList>
    </citation>
    <scope>NUCLEOTIDE SEQUENCE [LARGE SCALE GENOMIC DNA]</scope>
    <source>
        <strain evidence="3 4">ASD4241</strain>
    </source>
</reference>
<evidence type="ECO:0000313" key="3">
    <source>
        <dbReference type="EMBL" id="MBU9727579.1"/>
    </source>
</evidence>
<organism evidence="3 4">
    <name type="scientific">Diplocloster modestus</name>
    <dbReference type="NCBI Taxonomy" id="2850322"/>
    <lineage>
        <taxon>Bacteria</taxon>
        <taxon>Bacillati</taxon>
        <taxon>Bacillota</taxon>
        <taxon>Clostridia</taxon>
        <taxon>Lachnospirales</taxon>
        <taxon>Lachnospiraceae</taxon>
        <taxon>Diplocloster</taxon>
    </lineage>
</organism>
<dbReference type="EMBL" id="JAHQCX010000012">
    <property type="protein sequence ID" value="MBU9727579.1"/>
    <property type="molecule type" value="Genomic_DNA"/>
</dbReference>
<dbReference type="Gene3D" id="3.20.20.70">
    <property type="entry name" value="Aldolase class I"/>
    <property type="match status" value="1"/>
</dbReference>
<dbReference type="InterPro" id="IPR013785">
    <property type="entry name" value="Aldolase_TIM"/>
</dbReference>
<sequence>MKMVEMKKPWVQIAMDVTDVDLACEYAKMAVEIGADWIEVGTPLIYYGSVYVTGKITEIAGDIPVFVDYKAQDGVYKYFKVAAEQKGKIAVVLGVCNDGSIKEAVRAGRECGIGVVGDLFSVPNDKLLSRAIELEALGVDYLFLHLGIDEQKHGALKTATTGLQDIVSHVEIPVGVAVYDYESAEKAIKLGASWVAMGEPMLSAPDNREQLKEFIDKVHRLGESG</sequence>
<dbReference type="RefSeq" id="WP_158351369.1">
    <property type="nucleotide sequence ID" value="NZ_JAHQCX010000012.1"/>
</dbReference>
<dbReference type="Pfam" id="PF00215">
    <property type="entry name" value="OMPdecase"/>
    <property type="match status" value="1"/>
</dbReference>
<evidence type="ECO:0000259" key="2">
    <source>
        <dbReference type="SMART" id="SM00934"/>
    </source>
</evidence>
<name>A0ABS6KAN8_9FIRM</name>
<evidence type="ECO:0000256" key="1">
    <source>
        <dbReference type="ARBA" id="ARBA00023239"/>
    </source>
</evidence>
<gene>
    <name evidence="3" type="ORF">KTH90_16320</name>
</gene>
<dbReference type="InterPro" id="IPR001754">
    <property type="entry name" value="OMPdeCOase_dom"/>
</dbReference>
<dbReference type="Proteomes" id="UP001314681">
    <property type="component" value="Unassembled WGS sequence"/>
</dbReference>
<dbReference type="InterPro" id="IPR011060">
    <property type="entry name" value="RibuloseP-bd_barrel"/>
</dbReference>
<accession>A0ABS6KAN8</accession>
<dbReference type="SUPFAM" id="SSF51366">
    <property type="entry name" value="Ribulose-phoshate binding barrel"/>
    <property type="match status" value="1"/>
</dbReference>